<evidence type="ECO:0008006" key="5">
    <source>
        <dbReference type="Google" id="ProtNLM"/>
    </source>
</evidence>
<feature type="coiled-coil region" evidence="1">
    <location>
        <begin position="43"/>
        <end position="94"/>
    </location>
</feature>
<comment type="caution">
    <text evidence="3">The sequence shown here is derived from an EMBL/GenBank/DDBJ whole genome shotgun (WGS) entry which is preliminary data.</text>
</comment>
<evidence type="ECO:0000313" key="4">
    <source>
        <dbReference type="Proteomes" id="UP000214588"/>
    </source>
</evidence>
<dbReference type="EMBL" id="NIQC01000009">
    <property type="protein sequence ID" value="OWZ84046.1"/>
    <property type="molecule type" value="Genomic_DNA"/>
</dbReference>
<keyword evidence="2" id="KW-0472">Membrane</keyword>
<name>A0A226BYG8_9FIRM</name>
<keyword evidence="2" id="KW-0812">Transmembrane</keyword>
<dbReference type="AlphaFoldDB" id="A0A226BYG8"/>
<evidence type="ECO:0000313" key="3">
    <source>
        <dbReference type="EMBL" id="OWZ84046.1"/>
    </source>
</evidence>
<organism evidence="3 4">
    <name type="scientific">Natranaerobius trueperi</name>
    <dbReference type="NCBI Taxonomy" id="759412"/>
    <lineage>
        <taxon>Bacteria</taxon>
        <taxon>Bacillati</taxon>
        <taxon>Bacillota</taxon>
        <taxon>Clostridia</taxon>
        <taxon>Natranaerobiales</taxon>
        <taxon>Natranaerobiaceae</taxon>
        <taxon>Natranaerobius</taxon>
    </lineage>
</organism>
<sequence length="182" mass="21637">MKLNYDLRPPELIEKEKEMRNRRIIVLFIIFYLSVLVIWYGVAMRHNNDLKSSVKQLENYEMKLQEDLIVYGDKKELKKTVESKLSNLEDILQEEINWTNYLEQINLNISRDVTLEEYIAKDNRVQLVGFGDSVFGVLNFKQNLRKRTDYYDVEILTINEQVGIYYFEIIAKIPTKVGDDTE</sequence>
<keyword evidence="4" id="KW-1185">Reference proteome</keyword>
<reference evidence="3 4" key="1">
    <citation type="submission" date="2017-06" db="EMBL/GenBank/DDBJ databases">
        <title>Draft Genome Sequence of Natranaerobius trueperi halophilic, alkalithermophilic bacteria from soda lakes.</title>
        <authorList>
            <person name="Zhao B."/>
        </authorList>
    </citation>
    <scope>NUCLEOTIDE SEQUENCE [LARGE SCALE GENOMIC DNA]</scope>
    <source>
        <strain evidence="3 4">DSM 18760</strain>
    </source>
</reference>
<keyword evidence="2" id="KW-1133">Transmembrane helix</keyword>
<evidence type="ECO:0000256" key="1">
    <source>
        <dbReference type="SAM" id="Coils"/>
    </source>
</evidence>
<gene>
    <name evidence="3" type="ORF">CDO51_05665</name>
</gene>
<dbReference type="Proteomes" id="UP000214588">
    <property type="component" value="Unassembled WGS sequence"/>
</dbReference>
<evidence type="ECO:0000256" key="2">
    <source>
        <dbReference type="SAM" id="Phobius"/>
    </source>
</evidence>
<keyword evidence="1" id="KW-0175">Coiled coil</keyword>
<feature type="transmembrane region" description="Helical" evidence="2">
    <location>
        <begin position="24"/>
        <end position="42"/>
    </location>
</feature>
<protein>
    <recommendedName>
        <fullName evidence="5">Fimbrial assembly protein</fullName>
    </recommendedName>
</protein>
<proteinExistence type="predicted"/>
<accession>A0A226BYG8</accession>